<reference evidence="3" key="2">
    <citation type="submission" date="2025-08" db="UniProtKB">
        <authorList>
            <consortium name="Ensembl"/>
        </authorList>
    </citation>
    <scope>IDENTIFICATION</scope>
</reference>
<evidence type="ECO:0000256" key="1">
    <source>
        <dbReference type="SAM" id="MobiDB-lite"/>
    </source>
</evidence>
<feature type="transmembrane region" description="Helical" evidence="2">
    <location>
        <begin position="59"/>
        <end position="76"/>
    </location>
</feature>
<accession>A0A4X1UJU7</accession>
<keyword evidence="2" id="KW-1133">Transmembrane helix</keyword>
<keyword evidence="2" id="KW-0812">Transmembrane</keyword>
<gene>
    <name evidence="3" type="primary">ATP6V0D1</name>
</gene>
<proteinExistence type="predicted"/>
<feature type="region of interest" description="Disordered" evidence="1">
    <location>
        <begin position="373"/>
        <end position="400"/>
    </location>
</feature>
<keyword evidence="2" id="KW-0472">Membrane</keyword>
<organism evidence="3 4">
    <name type="scientific">Sus scrofa</name>
    <name type="common">Pig</name>
    <dbReference type="NCBI Taxonomy" id="9823"/>
    <lineage>
        <taxon>Eukaryota</taxon>
        <taxon>Metazoa</taxon>
        <taxon>Chordata</taxon>
        <taxon>Craniata</taxon>
        <taxon>Vertebrata</taxon>
        <taxon>Euteleostomi</taxon>
        <taxon>Mammalia</taxon>
        <taxon>Eutheria</taxon>
        <taxon>Laurasiatheria</taxon>
        <taxon>Artiodactyla</taxon>
        <taxon>Suina</taxon>
        <taxon>Suidae</taxon>
        <taxon>Sus</taxon>
    </lineage>
</organism>
<dbReference type="Proteomes" id="UP000314985">
    <property type="component" value="Chromosome 6"/>
</dbReference>
<protein>
    <submittedName>
        <fullName evidence="3">ATPase H+ transporting V0 subunit d1</fullName>
    </submittedName>
</protein>
<evidence type="ECO:0000313" key="4">
    <source>
        <dbReference type="Proteomes" id="UP000314985"/>
    </source>
</evidence>
<sequence>AWPAGVGGPWPEVRARGWAELRRVRAELGKPVLGGFSLLPAMGWVSTRPRPPMAKMMTICGKGWGALTGLAVPLVSPLVTRNVVATTADWGLGPSWLLSILTVTVVLLASVLLMDSWAQNELRTLSSPSLKKKQTTLQGQWNISRILAETQSTTASTGLWPWVLNAGPDVQIVSYGQSQPVKTPRGCEELAYLALLIYKASALIHLLRGRARDLDIASLAGHMPLHCKADVHTDRRAFIITINSFGTELSNWPGPTTTSRPACHREELVAQAQLWSQPPAQHSYLCPQDPVKGYSEEGLQETASQALCSMGQGLQHLSLTVKPMASSFLAVALPKPESQPGQPLGCSLFSHHPGPVGNARAFFEPRTICPHDKDRMDEGQVPVHTSNLPAPELGEAQVAQ</sequence>
<name>A0A4X1UJU7_PIG</name>
<reference evidence="3 4" key="1">
    <citation type="submission" date="2017-08" db="EMBL/GenBank/DDBJ databases">
        <title>USMARCv1.0.</title>
        <authorList>
            <person name="Hannum G.I."/>
            <person name="Koren S."/>
            <person name="Schroeder S.G."/>
            <person name="Chin S.C."/>
            <person name="Nonneman D.J."/>
            <person name="Becker S.A."/>
            <person name="Rosen B.D."/>
            <person name="Bickhart D.M."/>
            <person name="Putnam N.H."/>
            <person name="Green R.E."/>
            <person name="Tuggle C.K."/>
            <person name="Liu H."/>
            <person name="Rohrer G.A."/>
            <person name="Warr A."/>
            <person name="Hall R."/>
            <person name="Kim K."/>
            <person name="Hume D.A."/>
            <person name="Talbot R."/>
            <person name="Chow W."/>
            <person name="Howe K."/>
            <person name="Schwartz A.S."/>
            <person name="Watson M."/>
            <person name="Archibald A.L."/>
            <person name="Phillippy A.M."/>
            <person name="Smith T.P.L."/>
        </authorList>
    </citation>
    <scope>NUCLEOTIDE SEQUENCE [LARGE SCALE GENOMIC DNA]</scope>
</reference>
<dbReference type="AlphaFoldDB" id="A0A4X1UJU7"/>
<dbReference type="Ensembl" id="ENSSSCT00070035308.1">
    <property type="protein sequence ID" value="ENSSSCP00070029489.1"/>
    <property type="gene ID" value="ENSSSCG00070017881.1"/>
</dbReference>
<evidence type="ECO:0000256" key="2">
    <source>
        <dbReference type="SAM" id="Phobius"/>
    </source>
</evidence>
<evidence type="ECO:0000313" key="3">
    <source>
        <dbReference type="Ensembl" id="ENSSSCP00070029489.1"/>
    </source>
</evidence>
<feature type="transmembrane region" description="Helical" evidence="2">
    <location>
        <begin position="96"/>
        <end position="114"/>
    </location>
</feature>